<gene>
    <name evidence="8" type="ORF">ESZ00_19305</name>
</gene>
<reference evidence="8 9" key="1">
    <citation type="journal article" date="2016" name="Int. J. Syst. Evol. Microbiol.">
        <title>Acidipila dinghuensis sp. nov., an acidobacterium isolated from forest soil.</title>
        <authorList>
            <person name="Jiang Y.W."/>
            <person name="Wang J."/>
            <person name="Chen M.H."/>
            <person name="Lv Y.Y."/>
            <person name="Qiu L.H."/>
        </authorList>
    </citation>
    <scope>NUCLEOTIDE SEQUENCE [LARGE SCALE GENOMIC DNA]</scope>
    <source>
        <strain evidence="8 9">DHOF10</strain>
    </source>
</reference>
<dbReference type="InterPro" id="IPR020846">
    <property type="entry name" value="MFS_dom"/>
</dbReference>
<accession>A0A4Q1S800</accession>
<evidence type="ECO:0000256" key="5">
    <source>
        <dbReference type="ARBA" id="ARBA00023136"/>
    </source>
</evidence>
<dbReference type="Gene3D" id="1.20.1250.20">
    <property type="entry name" value="MFS general substrate transporter like domains"/>
    <property type="match status" value="1"/>
</dbReference>
<organism evidence="8 9">
    <name type="scientific">Silvibacterium dinghuense</name>
    <dbReference type="NCBI Taxonomy" id="1560006"/>
    <lineage>
        <taxon>Bacteria</taxon>
        <taxon>Pseudomonadati</taxon>
        <taxon>Acidobacteriota</taxon>
        <taxon>Terriglobia</taxon>
        <taxon>Terriglobales</taxon>
        <taxon>Acidobacteriaceae</taxon>
        <taxon>Silvibacterium</taxon>
    </lineage>
</organism>
<dbReference type="PROSITE" id="PS50850">
    <property type="entry name" value="MFS"/>
    <property type="match status" value="1"/>
</dbReference>
<feature type="transmembrane region" description="Helical" evidence="6">
    <location>
        <begin position="215"/>
        <end position="237"/>
    </location>
</feature>
<feature type="transmembrane region" description="Helical" evidence="6">
    <location>
        <begin position="249"/>
        <end position="268"/>
    </location>
</feature>
<evidence type="ECO:0000313" key="8">
    <source>
        <dbReference type="EMBL" id="RXS92989.1"/>
    </source>
</evidence>
<evidence type="ECO:0000256" key="6">
    <source>
        <dbReference type="SAM" id="Phobius"/>
    </source>
</evidence>
<keyword evidence="9" id="KW-1185">Reference proteome</keyword>
<keyword evidence="5 6" id="KW-0472">Membrane</keyword>
<dbReference type="SUPFAM" id="SSF103473">
    <property type="entry name" value="MFS general substrate transporter"/>
    <property type="match status" value="1"/>
</dbReference>
<dbReference type="GO" id="GO:0005886">
    <property type="term" value="C:plasma membrane"/>
    <property type="evidence" value="ECO:0007669"/>
    <property type="project" value="UniProtKB-SubCell"/>
</dbReference>
<feature type="transmembrane region" description="Helical" evidence="6">
    <location>
        <begin position="280"/>
        <end position="300"/>
    </location>
</feature>
<keyword evidence="3 6" id="KW-0812">Transmembrane</keyword>
<proteinExistence type="predicted"/>
<keyword evidence="2" id="KW-1003">Cell membrane</keyword>
<evidence type="ECO:0000313" key="9">
    <source>
        <dbReference type="Proteomes" id="UP000290253"/>
    </source>
</evidence>
<dbReference type="Pfam" id="PF07690">
    <property type="entry name" value="MFS_1"/>
    <property type="match status" value="1"/>
</dbReference>
<comment type="caution">
    <text evidence="8">The sequence shown here is derived from an EMBL/GenBank/DDBJ whole genome shotgun (WGS) entry which is preliminary data.</text>
</comment>
<feature type="transmembrane region" description="Helical" evidence="6">
    <location>
        <begin position="139"/>
        <end position="161"/>
    </location>
</feature>
<feature type="transmembrane region" description="Helical" evidence="6">
    <location>
        <begin position="367"/>
        <end position="388"/>
    </location>
</feature>
<feature type="transmembrane region" description="Helical" evidence="6">
    <location>
        <begin position="173"/>
        <end position="194"/>
    </location>
</feature>
<evidence type="ECO:0000259" key="7">
    <source>
        <dbReference type="PROSITE" id="PS50850"/>
    </source>
</evidence>
<name>A0A4Q1S800_9BACT</name>
<evidence type="ECO:0000256" key="3">
    <source>
        <dbReference type="ARBA" id="ARBA00022692"/>
    </source>
</evidence>
<sequence length="398" mass="42967">MPAARTFRSTGRGPAMAGYLLAIALTQFLSYFFAPLLPVLAQRYHVTLNTAAWTVLIFPLSSALISGAAGAIADRIGFARSIRSGLTSIAFFSLLRVFHDNFALLITCQFSIGLSIPFVLAPMSSFLAAHCAEEDRKRLTDLCTVFLFAGIGLSFFAAPWLMQNVGYRGTMPMLAVTAILLCILFSFSVSGASPTVQIATPRPSSTIHLLRNRNLVLLCVGGFLGQGCFNAILTWIAALWQGRGFPAQAAGLASSLTIFAGIAGSLLLPPILDRLLGMRSAFFACILPATCLIYPCLFADSPLHGYIAGSLIGFFQFPTLAMTFYVLDQSVSEEHMSFAIGIYWMMSNLGIFLVSYLAGILHSFAGWRAASLFIIMLMIGLFSIICFLHDPAEPEICG</sequence>
<dbReference type="InterPro" id="IPR036259">
    <property type="entry name" value="MFS_trans_sf"/>
</dbReference>
<evidence type="ECO:0000256" key="4">
    <source>
        <dbReference type="ARBA" id="ARBA00022989"/>
    </source>
</evidence>
<dbReference type="InterPro" id="IPR011701">
    <property type="entry name" value="MFS"/>
</dbReference>
<dbReference type="PANTHER" id="PTHR43124:SF3">
    <property type="entry name" value="CHLORAMPHENICOL EFFLUX PUMP RV0191"/>
    <property type="match status" value="1"/>
</dbReference>
<feature type="transmembrane region" description="Helical" evidence="6">
    <location>
        <begin position="306"/>
        <end position="327"/>
    </location>
</feature>
<protein>
    <submittedName>
        <fullName evidence="8">MFS transporter</fullName>
    </submittedName>
</protein>
<feature type="transmembrane region" description="Helical" evidence="6">
    <location>
        <begin position="20"/>
        <end position="41"/>
    </location>
</feature>
<dbReference type="GO" id="GO:0022857">
    <property type="term" value="F:transmembrane transporter activity"/>
    <property type="evidence" value="ECO:0007669"/>
    <property type="project" value="InterPro"/>
</dbReference>
<evidence type="ECO:0000256" key="1">
    <source>
        <dbReference type="ARBA" id="ARBA00004651"/>
    </source>
</evidence>
<dbReference type="EMBL" id="SDMK01000006">
    <property type="protein sequence ID" value="RXS92989.1"/>
    <property type="molecule type" value="Genomic_DNA"/>
</dbReference>
<dbReference type="InterPro" id="IPR050189">
    <property type="entry name" value="MFS_Efflux_Transporters"/>
</dbReference>
<dbReference type="RefSeq" id="WP_129210056.1">
    <property type="nucleotide sequence ID" value="NZ_BMGU01000001.1"/>
</dbReference>
<dbReference type="AlphaFoldDB" id="A0A4Q1S800"/>
<evidence type="ECO:0000256" key="2">
    <source>
        <dbReference type="ARBA" id="ARBA00022475"/>
    </source>
</evidence>
<dbReference type="PANTHER" id="PTHR43124">
    <property type="entry name" value="PURINE EFFLUX PUMP PBUE"/>
    <property type="match status" value="1"/>
</dbReference>
<dbReference type="OrthoDB" id="8596007at2"/>
<feature type="transmembrane region" description="Helical" evidence="6">
    <location>
        <begin position="339"/>
        <end position="361"/>
    </location>
</feature>
<dbReference type="Proteomes" id="UP000290253">
    <property type="component" value="Unassembled WGS sequence"/>
</dbReference>
<feature type="domain" description="Major facilitator superfamily (MFS) profile" evidence="7">
    <location>
        <begin position="15"/>
        <end position="395"/>
    </location>
</feature>
<comment type="subcellular location">
    <subcellularLocation>
        <location evidence="1">Cell membrane</location>
        <topology evidence="1">Multi-pass membrane protein</topology>
    </subcellularLocation>
</comment>
<feature type="transmembrane region" description="Helical" evidence="6">
    <location>
        <begin position="53"/>
        <end position="73"/>
    </location>
</feature>
<feature type="transmembrane region" description="Helical" evidence="6">
    <location>
        <begin position="104"/>
        <end position="127"/>
    </location>
</feature>
<keyword evidence="4 6" id="KW-1133">Transmembrane helix</keyword>